<reference evidence="12" key="2">
    <citation type="submission" date="2023-05" db="EMBL/GenBank/DDBJ databases">
        <authorList>
            <consortium name="Lawrence Berkeley National Laboratory"/>
            <person name="Steindorff A."/>
            <person name="Hensen N."/>
            <person name="Bonometti L."/>
            <person name="Westerberg I."/>
            <person name="Brannstrom I.O."/>
            <person name="Guillou S."/>
            <person name="Cros-Aarteil S."/>
            <person name="Calhoun S."/>
            <person name="Haridas S."/>
            <person name="Kuo A."/>
            <person name="Mondo S."/>
            <person name="Pangilinan J."/>
            <person name="Riley R."/>
            <person name="Labutti K."/>
            <person name="Andreopoulos B."/>
            <person name="Lipzen A."/>
            <person name="Chen C."/>
            <person name="Yanf M."/>
            <person name="Daum C."/>
            <person name="Ng V."/>
            <person name="Clum A."/>
            <person name="Ohm R."/>
            <person name="Martin F."/>
            <person name="Silar P."/>
            <person name="Natvig D."/>
            <person name="Lalanne C."/>
            <person name="Gautier V."/>
            <person name="Ament-Velasquez S.L."/>
            <person name="Kruys A."/>
            <person name="Hutchinson M.I."/>
            <person name="Powell A.J."/>
            <person name="Barry K."/>
            <person name="Miller A.N."/>
            <person name="Grigoriev I.V."/>
            <person name="Debuchy R."/>
            <person name="Gladieux P."/>
            <person name="Thoren M.H."/>
            <person name="Johannesson H."/>
        </authorList>
    </citation>
    <scope>NUCLEOTIDE SEQUENCE</scope>
    <source>
        <strain evidence="12">PSN293</strain>
    </source>
</reference>
<evidence type="ECO:0000256" key="5">
    <source>
        <dbReference type="ARBA" id="ARBA00022771"/>
    </source>
</evidence>
<keyword evidence="8" id="KW-0539">Nucleus</keyword>
<dbReference type="SMART" id="SM00249">
    <property type="entry name" value="PHD"/>
    <property type="match status" value="1"/>
</dbReference>
<evidence type="ECO:0000313" key="13">
    <source>
        <dbReference type="Proteomes" id="UP001301769"/>
    </source>
</evidence>
<keyword evidence="13" id="KW-1185">Reference proteome</keyword>
<evidence type="ECO:0000256" key="8">
    <source>
        <dbReference type="ARBA" id="ARBA00023242"/>
    </source>
</evidence>
<evidence type="ECO:0000256" key="1">
    <source>
        <dbReference type="ARBA" id="ARBA00004123"/>
    </source>
</evidence>
<dbReference type="InterPro" id="IPR019787">
    <property type="entry name" value="Znf_PHD-finger"/>
</dbReference>
<dbReference type="Gene3D" id="3.30.40.10">
    <property type="entry name" value="Zinc/RING finger domain, C3HC4 (zinc finger)"/>
    <property type="match status" value="1"/>
</dbReference>
<dbReference type="GO" id="GO:0008270">
    <property type="term" value="F:zinc ion binding"/>
    <property type="evidence" value="ECO:0007669"/>
    <property type="project" value="UniProtKB-KW"/>
</dbReference>
<evidence type="ECO:0000256" key="3">
    <source>
        <dbReference type="ARBA" id="ARBA00022705"/>
    </source>
</evidence>
<feature type="compositionally biased region" description="Acidic residues" evidence="10">
    <location>
        <begin position="430"/>
        <end position="452"/>
    </location>
</feature>
<evidence type="ECO:0000256" key="10">
    <source>
        <dbReference type="SAM" id="MobiDB-lite"/>
    </source>
</evidence>
<dbReference type="Gene3D" id="3.40.50.300">
    <property type="entry name" value="P-loop containing nucleotide triphosphate hydrolases"/>
    <property type="match status" value="1"/>
</dbReference>
<dbReference type="InterPro" id="IPR032705">
    <property type="entry name" value="ORC4_C"/>
</dbReference>
<dbReference type="Proteomes" id="UP001301769">
    <property type="component" value="Unassembled WGS sequence"/>
</dbReference>
<comment type="subcellular location">
    <subcellularLocation>
        <location evidence="1">Nucleus</location>
    </subcellularLocation>
</comment>
<organism evidence="12 13">
    <name type="scientific">Rhypophila decipiens</name>
    <dbReference type="NCBI Taxonomy" id="261697"/>
    <lineage>
        <taxon>Eukaryota</taxon>
        <taxon>Fungi</taxon>
        <taxon>Dikarya</taxon>
        <taxon>Ascomycota</taxon>
        <taxon>Pezizomycotina</taxon>
        <taxon>Sordariomycetes</taxon>
        <taxon>Sordariomycetidae</taxon>
        <taxon>Sordariales</taxon>
        <taxon>Naviculisporaceae</taxon>
        <taxon>Rhypophila</taxon>
    </lineage>
</organism>
<dbReference type="EMBL" id="MU858087">
    <property type="protein sequence ID" value="KAK4214863.1"/>
    <property type="molecule type" value="Genomic_DNA"/>
</dbReference>
<evidence type="ECO:0000256" key="7">
    <source>
        <dbReference type="ARBA" id="ARBA00023125"/>
    </source>
</evidence>
<dbReference type="InterPro" id="IPR011011">
    <property type="entry name" value="Znf_FYVE_PHD"/>
</dbReference>
<keyword evidence="7" id="KW-0238">DNA-binding</keyword>
<dbReference type="InterPro" id="IPR013083">
    <property type="entry name" value="Znf_RING/FYVE/PHD"/>
</dbReference>
<feature type="compositionally biased region" description="Acidic residues" evidence="10">
    <location>
        <begin position="121"/>
        <end position="133"/>
    </location>
</feature>
<protein>
    <submittedName>
        <fullName evidence="12">Origin recognition complex subunit 4 C-terminus-domain-containing protein</fullName>
    </submittedName>
</protein>
<dbReference type="SUPFAM" id="SSF57903">
    <property type="entry name" value="FYVE/PHD zinc finger"/>
    <property type="match status" value="1"/>
</dbReference>
<dbReference type="PROSITE" id="PS50016">
    <property type="entry name" value="ZF_PHD_2"/>
    <property type="match status" value="1"/>
</dbReference>
<keyword evidence="6" id="KW-0862">Zinc</keyword>
<keyword evidence="3" id="KW-0235">DNA replication</keyword>
<dbReference type="InterPro" id="IPR027417">
    <property type="entry name" value="P-loop_NTPase"/>
</dbReference>
<feature type="region of interest" description="Disordered" evidence="10">
    <location>
        <begin position="1"/>
        <end position="248"/>
    </location>
</feature>
<evidence type="ECO:0000256" key="4">
    <source>
        <dbReference type="ARBA" id="ARBA00022723"/>
    </source>
</evidence>
<dbReference type="AlphaFoldDB" id="A0AAN6Y8Z0"/>
<comment type="similarity">
    <text evidence="2">Belongs to the ORC4 family.</text>
</comment>
<sequence length="984" mass="108259">MAKKKENTAPKGGNKRARSTNEDESLDLVSSKKQRVQEDTASQEETSSSQSSAIRRSASTRVKRPTSKFAIEDVLAAPEPRQKSKTPRQQPQKKETQPVTTKKTKPQSQRGGKKAPREILIYDEDELTDDEMDAPPVTRKRTRAATVETTTATASPDPVEEEDRPPKKRRGRPPKSQVSSKASAQSAAASPAPAVSIMQPSKPDASKDSTATEEEPIKVLEATKVPSQKDHVNDSQPLKGIPTPSNRVAVGKSRLSAAFSWLNNIKSTTDDQAAPESSSPSITSISTDTKESTVSPEVPSESPSFSVQEEPKELTAKPVVDSESPSPSNSTNTEESTENPEVDSESPSFSIQEEPKALTANPVVDPESPSPSISINTEESTVSPEADSEAPSLSIQEDPMELTPNPAVDPESPSPSIQEDPMELTPNLEVDPEPQPEPESGGSEEMEQESHEDDQVCSVCSKPDSKPGNEILLCDGDECSVAAHQKCYDVAVIPKGDWYCRACSEKRADNTKQIGKESTADSAEVVTNIPNFKHHLKAMQRVLLDRCNGKKKIKLINMDEVYEKVYQVVDQTIEAGEGNSMLVIGGRGSGKTTVMDKVMSTAKKEHKDDFHMIWLTGFMLDDDKRAMKEIWTQLGREMEVDEELLNKTTSYQDTMASLIALLSHPTEISGDAQDGVTSKSVIFVLDEFELFAAHPRQTLLYNLFDIAQAKKAPIAVIGLTTKIDVVEILEKRVKSRFSHRYVFLSPPRSLPAYWEVCRQGFTVDDEDMMSEGIDVSVRGHTRFWNWWNEQVEKLRKTRAFQNRLEYQYYTTKSVMAFLRGWIVPLSLLDTNFPTLKPPGPIQGLEYPHSKLPVLEALSDLDLSMLIAAARLEIIANTEVVNFSTAYDEYTRLMAQQRVQSANAGMFALGGAARVWGRDVALGAWQRLHKLELLVDPTAAARTTTTGSSAAGMNEGKMFKVDVALEEIPGAVKLNAVLAKWCTGL</sequence>
<feature type="compositionally biased region" description="Low complexity" evidence="10">
    <location>
        <begin position="144"/>
        <end position="157"/>
    </location>
</feature>
<accession>A0AAN6Y8Z0</accession>
<dbReference type="InterPro" id="IPR016527">
    <property type="entry name" value="ORC4"/>
</dbReference>
<feature type="compositionally biased region" description="Low complexity" evidence="10">
    <location>
        <begin position="277"/>
        <end position="308"/>
    </location>
</feature>
<dbReference type="GO" id="GO:0005664">
    <property type="term" value="C:nuclear origin of replication recognition complex"/>
    <property type="evidence" value="ECO:0007669"/>
    <property type="project" value="TreeGrafter"/>
</dbReference>
<evidence type="ECO:0000256" key="2">
    <source>
        <dbReference type="ARBA" id="ARBA00005334"/>
    </source>
</evidence>
<feature type="compositionally biased region" description="Polar residues" evidence="10">
    <location>
        <begin position="370"/>
        <end position="383"/>
    </location>
</feature>
<dbReference type="InterPro" id="IPR001965">
    <property type="entry name" value="Znf_PHD"/>
</dbReference>
<feature type="region of interest" description="Disordered" evidence="10">
    <location>
        <begin position="267"/>
        <end position="462"/>
    </location>
</feature>
<feature type="compositionally biased region" description="Acidic residues" evidence="10">
    <location>
        <begin position="335"/>
        <end position="344"/>
    </location>
</feature>
<evidence type="ECO:0000256" key="9">
    <source>
        <dbReference type="PROSITE-ProRule" id="PRU00146"/>
    </source>
</evidence>
<evidence type="ECO:0000259" key="11">
    <source>
        <dbReference type="PROSITE" id="PS50016"/>
    </source>
</evidence>
<evidence type="ECO:0000313" key="12">
    <source>
        <dbReference type="EMBL" id="KAK4214863.1"/>
    </source>
</evidence>
<proteinExistence type="inferred from homology"/>
<evidence type="ECO:0000256" key="6">
    <source>
        <dbReference type="ARBA" id="ARBA00022833"/>
    </source>
</evidence>
<dbReference type="PANTHER" id="PTHR12087:SF0">
    <property type="entry name" value="ORIGIN RECOGNITION COMPLEX SUBUNIT 4"/>
    <property type="match status" value="1"/>
</dbReference>
<dbReference type="GO" id="GO:0006270">
    <property type="term" value="P:DNA replication initiation"/>
    <property type="evidence" value="ECO:0007669"/>
    <property type="project" value="TreeGrafter"/>
</dbReference>
<dbReference type="Pfam" id="PF00628">
    <property type="entry name" value="PHD"/>
    <property type="match status" value="1"/>
</dbReference>
<dbReference type="FunFam" id="3.40.50.300:FF:001597">
    <property type="entry name" value="Origin recognition complex subunit Orc4"/>
    <property type="match status" value="1"/>
</dbReference>
<feature type="domain" description="PHD-type" evidence="11">
    <location>
        <begin position="454"/>
        <end position="506"/>
    </location>
</feature>
<dbReference type="SUPFAM" id="SSF52540">
    <property type="entry name" value="P-loop containing nucleoside triphosphate hydrolases"/>
    <property type="match status" value="1"/>
</dbReference>
<name>A0AAN6Y8Z0_9PEZI</name>
<dbReference type="Pfam" id="PF14629">
    <property type="entry name" value="ORC4_C"/>
    <property type="match status" value="1"/>
</dbReference>
<comment type="caution">
    <text evidence="12">The sequence shown here is derived from an EMBL/GenBank/DDBJ whole genome shotgun (WGS) entry which is preliminary data.</text>
</comment>
<keyword evidence="4" id="KW-0479">Metal-binding</keyword>
<dbReference type="GO" id="GO:0003688">
    <property type="term" value="F:DNA replication origin binding"/>
    <property type="evidence" value="ECO:0007669"/>
    <property type="project" value="TreeGrafter"/>
</dbReference>
<feature type="compositionally biased region" description="Low complexity" evidence="10">
    <location>
        <begin position="174"/>
        <end position="196"/>
    </location>
</feature>
<keyword evidence="5 9" id="KW-0863">Zinc-finger</keyword>
<reference evidence="12" key="1">
    <citation type="journal article" date="2023" name="Mol. Phylogenet. Evol.">
        <title>Genome-scale phylogeny and comparative genomics of the fungal order Sordariales.</title>
        <authorList>
            <person name="Hensen N."/>
            <person name="Bonometti L."/>
            <person name="Westerberg I."/>
            <person name="Brannstrom I.O."/>
            <person name="Guillou S."/>
            <person name="Cros-Aarteil S."/>
            <person name="Calhoun S."/>
            <person name="Haridas S."/>
            <person name="Kuo A."/>
            <person name="Mondo S."/>
            <person name="Pangilinan J."/>
            <person name="Riley R."/>
            <person name="LaButti K."/>
            <person name="Andreopoulos B."/>
            <person name="Lipzen A."/>
            <person name="Chen C."/>
            <person name="Yan M."/>
            <person name="Daum C."/>
            <person name="Ng V."/>
            <person name="Clum A."/>
            <person name="Steindorff A."/>
            <person name="Ohm R.A."/>
            <person name="Martin F."/>
            <person name="Silar P."/>
            <person name="Natvig D.O."/>
            <person name="Lalanne C."/>
            <person name="Gautier V."/>
            <person name="Ament-Velasquez S.L."/>
            <person name="Kruys A."/>
            <person name="Hutchinson M.I."/>
            <person name="Powell A.J."/>
            <person name="Barry K."/>
            <person name="Miller A.N."/>
            <person name="Grigoriev I.V."/>
            <person name="Debuchy R."/>
            <person name="Gladieux P."/>
            <person name="Hiltunen Thoren M."/>
            <person name="Johannesson H."/>
        </authorList>
    </citation>
    <scope>NUCLEOTIDE SEQUENCE</scope>
    <source>
        <strain evidence="12">PSN293</strain>
    </source>
</reference>
<feature type="compositionally biased region" description="Low complexity" evidence="10">
    <location>
        <begin position="39"/>
        <end position="60"/>
    </location>
</feature>
<dbReference type="CDD" id="cd15492">
    <property type="entry name" value="PHD_BRPF_JADE_like"/>
    <property type="match status" value="1"/>
</dbReference>
<feature type="compositionally biased region" description="Low complexity" evidence="10">
    <location>
        <begin position="322"/>
        <end position="334"/>
    </location>
</feature>
<dbReference type="PANTHER" id="PTHR12087">
    <property type="entry name" value="ORIGIN RECOGNITION COMPLEX SUBUNIT 4"/>
    <property type="match status" value="1"/>
</dbReference>
<gene>
    <name evidence="12" type="ORF">QBC37DRAFT_420371</name>
</gene>